<name>A0A645CBZ5_9ZZZZ</name>
<keyword evidence="1" id="KW-0472">Membrane</keyword>
<dbReference type="EMBL" id="VSSQ01025945">
    <property type="protein sequence ID" value="MPM74408.1"/>
    <property type="molecule type" value="Genomic_DNA"/>
</dbReference>
<comment type="caution">
    <text evidence="3">The sequence shown here is derived from an EMBL/GenBank/DDBJ whole genome shotgun (WGS) entry which is preliminary data.</text>
</comment>
<feature type="domain" description="CAAX prenyl protease 2/Lysostaphin resistance protein A-like" evidence="2">
    <location>
        <begin position="113"/>
        <end position="211"/>
    </location>
</feature>
<proteinExistence type="predicted"/>
<feature type="transmembrane region" description="Helical" evidence="1">
    <location>
        <begin position="114"/>
        <end position="133"/>
    </location>
</feature>
<gene>
    <name evidence="3" type="ORF">SDC9_121396</name>
</gene>
<feature type="transmembrane region" description="Helical" evidence="1">
    <location>
        <begin position="145"/>
        <end position="163"/>
    </location>
</feature>
<dbReference type="AlphaFoldDB" id="A0A645CBZ5"/>
<feature type="transmembrane region" description="Helical" evidence="1">
    <location>
        <begin position="169"/>
        <end position="191"/>
    </location>
</feature>
<evidence type="ECO:0000256" key="1">
    <source>
        <dbReference type="SAM" id="Phobius"/>
    </source>
</evidence>
<dbReference type="PROSITE" id="PS51257">
    <property type="entry name" value="PROKAR_LIPOPROTEIN"/>
    <property type="match status" value="1"/>
</dbReference>
<feature type="transmembrane region" description="Helical" evidence="1">
    <location>
        <begin position="70"/>
        <end position="94"/>
    </location>
</feature>
<organism evidence="3">
    <name type="scientific">bioreactor metagenome</name>
    <dbReference type="NCBI Taxonomy" id="1076179"/>
    <lineage>
        <taxon>unclassified sequences</taxon>
        <taxon>metagenomes</taxon>
        <taxon>ecological metagenomes</taxon>
    </lineage>
</organism>
<feature type="transmembrane region" description="Helical" evidence="1">
    <location>
        <begin position="32"/>
        <end position="50"/>
    </location>
</feature>
<keyword evidence="1" id="KW-0812">Transmembrane</keyword>
<dbReference type="Pfam" id="PF02517">
    <property type="entry name" value="Rce1-like"/>
    <property type="match status" value="1"/>
</dbReference>
<reference evidence="3" key="1">
    <citation type="submission" date="2019-08" db="EMBL/GenBank/DDBJ databases">
        <authorList>
            <person name="Kucharzyk K."/>
            <person name="Murdoch R.W."/>
            <person name="Higgins S."/>
            <person name="Loffler F."/>
        </authorList>
    </citation>
    <scope>NUCLEOTIDE SEQUENCE</scope>
</reference>
<protein>
    <recommendedName>
        <fullName evidence="2">CAAX prenyl protease 2/Lysostaphin resistance protein A-like domain-containing protein</fullName>
    </recommendedName>
</protein>
<feature type="transmembrane region" description="Helical" evidence="1">
    <location>
        <begin position="7"/>
        <end position="26"/>
    </location>
</feature>
<dbReference type="GO" id="GO:0080120">
    <property type="term" value="P:CAAX-box protein maturation"/>
    <property type="evidence" value="ECO:0007669"/>
    <property type="project" value="UniProtKB-ARBA"/>
</dbReference>
<dbReference type="InterPro" id="IPR003675">
    <property type="entry name" value="Rce1/LyrA-like_dom"/>
</dbReference>
<accession>A0A645CBZ5</accession>
<dbReference type="GO" id="GO:0004175">
    <property type="term" value="F:endopeptidase activity"/>
    <property type="evidence" value="ECO:0007669"/>
    <property type="project" value="UniProtKB-ARBA"/>
</dbReference>
<keyword evidence="1" id="KW-1133">Transmembrane helix</keyword>
<feature type="transmembrane region" description="Helical" evidence="1">
    <location>
        <begin position="203"/>
        <end position="222"/>
    </location>
</feature>
<sequence>MKKPNYMFLNILFVIIGCIFMTYIETIICPDYWIKSIIKAITFLGLYCIYNKIDKNSVSKPIKQNKKSIIFYFVLCICVYAIIIITFIIIQKIYDFSNITSVLETNYSIDKSNYIYVFLYISFINSFLEELFFRKFAFLTLAKHSSFKFANIFSAAAFSIYHVSIIKGWFSASLFLVIIVALFICGLFFNYIDSKNKTIYPSWLIHITANLSINTIGIWLFTLK</sequence>
<evidence type="ECO:0000259" key="2">
    <source>
        <dbReference type="Pfam" id="PF02517"/>
    </source>
</evidence>
<evidence type="ECO:0000313" key="3">
    <source>
        <dbReference type="EMBL" id="MPM74408.1"/>
    </source>
</evidence>